<dbReference type="PANTHER" id="PTHR43547">
    <property type="entry name" value="TWO-COMPONENT HISTIDINE KINASE"/>
    <property type="match status" value="1"/>
</dbReference>
<feature type="domain" description="Histidine kinase" evidence="10">
    <location>
        <begin position="261"/>
        <end position="471"/>
    </location>
</feature>
<dbReference type="Pfam" id="PF02518">
    <property type="entry name" value="HATPase_c"/>
    <property type="match status" value="1"/>
</dbReference>
<keyword evidence="9" id="KW-1133">Transmembrane helix</keyword>
<evidence type="ECO:0000259" key="10">
    <source>
        <dbReference type="PROSITE" id="PS50109"/>
    </source>
</evidence>
<dbReference type="PROSITE" id="PS50109">
    <property type="entry name" value="HIS_KIN"/>
    <property type="match status" value="1"/>
</dbReference>
<organism evidence="11 12">
    <name type="scientific">Oceanobacillus zhaokaii</name>
    <dbReference type="NCBI Taxonomy" id="2052660"/>
    <lineage>
        <taxon>Bacteria</taxon>
        <taxon>Bacillati</taxon>
        <taxon>Bacillota</taxon>
        <taxon>Bacilli</taxon>
        <taxon>Bacillales</taxon>
        <taxon>Bacillaceae</taxon>
        <taxon>Oceanobacillus</taxon>
    </lineage>
</organism>
<protein>
    <recommendedName>
        <fullName evidence="2">histidine kinase</fullName>
        <ecNumber evidence="2">2.7.13.3</ecNumber>
    </recommendedName>
</protein>
<keyword evidence="12" id="KW-1185">Reference proteome</keyword>
<evidence type="ECO:0000256" key="1">
    <source>
        <dbReference type="ARBA" id="ARBA00000085"/>
    </source>
</evidence>
<keyword evidence="9" id="KW-0812">Transmembrane</keyword>
<dbReference type="KEGG" id="ocn:CUC15_04895"/>
<evidence type="ECO:0000256" key="6">
    <source>
        <dbReference type="ARBA" id="ARBA00022777"/>
    </source>
</evidence>
<dbReference type="EC" id="2.7.13.3" evidence="2"/>
<reference evidence="12" key="1">
    <citation type="submission" date="2017-11" db="EMBL/GenBank/DDBJ databases">
        <authorList>
            <person name="Zhu W."/>
        </authorList>
    </citation>
    <scope>NUCLEOTIDE SEQUENCE [LARGE SCALE GENOMIC DNA]</scope>
    <source>
        <strain evidence="12">160</strain>
    </source>
</reference>
<accession>A0A345PE79</accession>
<feature type="transmembrane region" description="Helical" evidence="9">
    <location>
        <begin position="213"/>
        <end position="232"/>
    </location>
</feature>
<dbReference type="Gene3D" id="1.10.287.130">
    <property type="match status" value="1"/>
</dbReference>
<keyword evidence="6 11" id="KW-0418">Kinase</keyword>
<keyword evidence="3" id="KW-0597">Phosphoprotein</keyword>
<dbReference type="InterPro" id="IPR004358">
    <property type="entry name" value="Sig_transdc_His_kin-like_C"/>
</dbReference>
<evidence type="ECO:0000256" key="5">
    <source>
        <dbReference type="ARBA" id="ARBA00022741"/>
    </source>
</evidence>
<comment type="catalytic activity">
    <reaction evidence="1">
        <text>ATP + protein L-histidine = ADP + protein N-phospho-L-histidine.</text>
        <dbReference type="EC" id="2.7.13.3"/>
    </reaction>
</comment>
<evidence type="ECO:0000256" key="9">
    <source>
        <dbReference type="SAM" id="Phobius"/>
    </source>
</evidence>
<feature type="transmembrane region" description="Helical" evidence="9">
    <location>
        <begin position="155"/>
        <end position="176"/>
    </location>
</feature>
<dbReference type="GO" id="GO:0000155">
    <property type="term" value="F:phosphorelay sensor kinase activity"/>
    <property type="evidence" value="ECO:0007669"/>
    <property type="project" value="TreeGrafter"/>
</dbReference>
<dbReference type="Gene3D" id="3.30.565.10">
    <property type="entry name" value="Histidine kinase-like ATPase, C-terminal domain"/>
    <property type="match status" value="1"/>
</dbReference>
<dbReference type="InterPro" id="IPR036890">
    <property type="entry name" value="HATPase_C_sf"/>
</dbReference>
<dbReference type="GO" id="GO:0005524">
    <property type="term" value="F:ATP binding"/>
    <property type="evidence" value="ECO:0007669"/>
    <property type="project" value="UniProtKB-KW"/>
</dbReference>
<dbReference type="AlphaFoldDB" id="A0A345PE79"/>
<dbReference type="InterPro" id="IPR005467">
    <property type="entry name" value="His_kinase_dom"/>
</dbReference>
<evidence type="ECO:0000313" key="12">
    <source>
        <dbReference type="Proteomes" id="UP000253908"/>
    </source>
</evidence>
<dbReference type="OrthoDB" id="2710763at2"/>
<dbReference type="Proteomes" id="UP000253908">
    <property type="component" value="Chromosome"/>
</dbReference>
<evidence type="ECO:0000256" key="8">
    <source>
        <dbReference type="ARBA" id="ARBA00023012"/>
    </source>
</evidence>
<name>A0A345PE79_9BACI</name>
<feature type="transmembrane region" description="Helical" evidence="9">
    <location>
        <begin position="30"/>
        <end position="51"/>
    </location>
</feature>
<dbReference type="PANTHER" id="PTHR43547:SF2">
    <property type="entry name" value="HYBRID SIGNAL TRANSDUCTION HISTIDINE KINASE C"/>
    <property type="match status" value="1"/>
</dbReference>
<feature type="transmembrane region" description="Helical" evidence="9">
    <location>
        <begin position="63"/>
        <end position="86"/>
    </location>
</feature>
<keyword evidence="7" id="KW-0067">ATP-binding</keyword>
<dbReference type="SUPFAM" id="SSF55874">
    <property type="entry name" value="ATPase domain of HSP90 chaperone/DNA topoisomerase II/histidine kinase"/>
    <property type="match status" value="1"/>
</dbReference>
<evidence type="ECO:0000256" key="3">
    <source>
        <dbReference type="ARBA" id="ARBA00022553"/>
    </source>
</evidence>
<dbReference type="EMBL" id="CP024848">
    <property type="protein sequence ID" value="AXI08309.1"/>
    <property type="molecule type" value="Genomic_DNA"/>
</dbReference>
<dbReference type="InterPro" id="IPR003594">
    <property type="entry name" value="HATPase_dom"/>
</dbReference>
<evidence type="ECO:0000256" key="2">
    <source>
        <dbReference type="ARBA" id="ARBA00012438"/>
    </source>
</evidence>
<evidence type="ECO:0000256" key="4">
    <source>
        <dbReference type="ARBA" id="ARBA00022679"/>
    </source>
</evidence>
<evidence type="ECO:0000256" key="7">
    <source>
        <dbReference type="ARBA" id="ARBA00022840"/>
    </source>
</evidence>
<dbReference type="SMART" id="SM00387">
    <property type="entry name" value="HATPase_c"/>
    <property type="match status" value="1"/>
</dbReference>
<evidence type="ECO:0000313" key="11">
    <source>
        <dbReference type="EMBL" id="AXI08309.1"/>
    </source>
</evidence>
<keyword evidence="8" id="KW-0902">Two-component regulatory system</keyword>
<keyword evidence="9" id="KW-0472">Membrane</keyword>
<sequence>MGILIITIGLIPIVLAFAISQIFKGSKLSTGLFIAMCLLAVWQFYIGVLFFEESWNEDVVLFLFRMFRFGPIFTIPTLFYLISIIIQDEPMRKDNNRWIEGISKSVFNKKNFRALLVWSVFVYLVDWTRLGIAGLEIVSLGFSSINFYYPVYGPLGLLFKIHMASFVLILTMAFILLPKLLNTNTKNFLMRFSIYAVLFYTFGLLNFHPATGMISGSIGVILFSTLIMLEFVKLNTNMKLNYYELMERQKKLDYTGSLTASLIHEVKNTNQIIKGFSKMLNKTDSMTDRDNGAVEMIMKSSEHLQKLADNYQEYMRSSKIALKVDDFESVIYNAIELSQGIAKERHVEIEFINHYKPLKAFINKTYLEQVFINLIKNSVEAIPDDKEIRKITIRTEVVDKSILIHFCDTGNGIPFENWDSVFNPFMSIKDSGTGLGLPFVKKVLTEQLGNISIVESTTMGTHFQIELPQNGLLDLDQLDKGSA</sequence>
<feature type="transmembrane region" description="Helical" evidence="9">
    <location>
        <begin position="6"/>
        <end position="23"/>
    </location>
</feature>
<keyword evidence="5" id="KW-0547">Nucleotide-binding</keyword>
<proteinExistence type="predicted"/>
<keyword evidence="4" id="KW-0808">Transferase</keyword>
<gene>
    <name evidence="11" type="ORF">CUC15_04895</name>
</gene>
<feature type="transmembrane region" description="Helical" evidence="9">
    <location>
        <begin position="114"/>
        <end position="135"/>
    </location>
</feature>
<dbReference type="PRINTS" id="PR00344">
    <property type="entry name" value="BCTRLSENSOR"/>
</dbReference>
<feature type="transmembrane region" description="Helical" evidence="9">
    <location>
        <begin position="188"/>
        <end position="207"/>
    </location>
</feature>